<dbReference type="GO" id="GO:0046872">
    <property type="term" value="F:metal ion binding"/>
    <property type="evidence" value="ECO:0007669"/>
    <property type="project" value="UniProtKB-KW"/>
</dbReference>
<keyword evidence="2" id="KW-0479">Metal-binding</keyword>
<evidence type="ECO:0000256" key="1">
    <source>
        <dbReference type="ARBA" id="ARBA00022485"/>
    </source>
</evidence>
<dbReference type="OrthoDB" id="9765586at2"/>
<keyword evidence="1" id="KW-0004">4Fe-4S</keyword>
<dbReference type="SMART" id="SM00491">
    <property type="entry name" value="HELICc2"/>
    <property type="match status" value="1"/>
</dbReference>
<dbReference type="InterPro" id="IPR006554">
    <property type="entry name" value="Helicase-like_DEXD_c2"/>
</dbReference>
<keyword evidence="10" id="KW-0238">DNA-binding</keyword>
<evidence type="ECO:0000256" key="3">
    <source>
        <dbReference type="ARBA" id="ARBA00022741"/>
    </source>
</evidence>
<keyword evidence="8" id="KW-0408">Iron</keyword>
<dbReference type="Proteomes" id="UP000315648">
    <property type="component" value="Unassembled WGS sequence"/>
</dbReference>
<reference evidence="15 16" key="1">
    <citation type="submission" date="2019-07" db="EMBL/GenBank/DDBJ databases">
        <title>Description of 53C-WASEF.</title>
        <authorList>
            <person name="Pitt A."/>
            <person name="Hahn M.W."/>
        </authorList>
    </citation>
    <scope>NUCLEOTIDE SEQUENCE [LARGE SCALE GENOMIC DNA]</scope>
    <source>
        <strain evidence="15 16">53C-WASEF</strain>
    </source>
</reference>
<keyword evidence="7" id="KW-0067">ATP-binding</keyword>
<dbReference type="Pfam" id="PF13307">
    <property type="entry name" value="Helicase_C_2"/>
    <property type="match status" value="1"/>
</dbReference>
<dbReference type="InterPro" id="IPR027417">
    <property type="entry name" value="P-loop_NTPase"/>
</dbReference>
<dbReference type="GO" id="GO:0005524">
    <property type="term" value="F:ATP binding"/>
    <property type="evidence" value="ECO:0007669"/>
    <property type="project" value="UniProtKB-KW"/>
</dbReference>
<evidence type="ECO:0000256" key="12">
    <source>
        <dbReference type="ARBA" id="ARBA00023235"/>
    </source>
</evidence>
<keyword evidence="5" id="KW-0378">Hydrolase</keyword>
<dbReference type="Pfam" id="PF06733">
    <property type="entry name" value="DEAD_2"/>
    <property type="match status" value="1"/>
</dbReference>
<dbReference type="RefSeq" id="WP_144229226.1">
    <property type="nucleotide sequence ID" value="NZ_CBCRVV010000019.1"/>
</dbReference>
<keyword evidence="16" id="KW-1185">Reference proteome</keyword>
<evidence type="ECO:0000256" key="13">
    <source>
        <dbReference type="ARBA" id="ARBA00038058"/>
    </source>
</evidence>
<dbReference type="Gene3D" id="1.10.275.40">
    <property type="match status" value="1"/>
</dbReference>
<keyword evidence="3" id="KW-0547">Nucleotide-binding</keyword>
<evidence type="ECO:0000259" key="14">
    <source>
        <dbReference type="PROSITE" id="PS51193"/>
    </source>
</evidence>
<protein>
    <submittedName>
        <fullName evidence="15">Helicase</fullName>
    </submittedName>
</protein>
<evidence type="ECO:0000256" key="9">
    <source>
        <dbReference type="ARBA" id="ARBA00023014"/>
    </source>
</evidence>
<evidence type="ECO:0000256" key="8">
    <source>
        <dbReference type="ARBA" id="ARBA00023004"/>
    </source>
</evidence>
<dbReference type="Gene3D" id="1.10.30.20">
    <property type="entry name" value="Bacterial XPD DNA helicase, FeS cluster domain"/>
    <property type="match status" value="1"/>
</dbReference>
<dbReference type="InterPro" id="IPR014013">
    <property type="entry name" value="Helic_SF1/SF2_ATP-bd_DinG/Rad3"/>
</dbReference>
<organism evidence="15 16">
    <name type="scientific">Rariglobus hedericola</name>
    <dbReference type="NCBI Taxonomy" id="2597822"/>
    <lineage>
        <taxon>Bacteria</taxon>
        <taxon>Pseudomonadati</taxon>
        <taxon>Verrucomicrobiota</taxon>
        <taxon>Opitutia</taxon>
        <taxon>Opitutales</taxon>
        <taxon>Opitutaceae</taxon>
        <taxon>Rariglobus</taxon>
    </lineage>
</organism>
<dbReference type="InterPro" id="IPR045028">
    <property type="entry name" value="DinG/Rad3-like"/>
</dbReference>
<accession>A0A556QQG7</accession>
<evidence type="ECO:0000256" key="10">
    <source>
        <dbReference type="ARBA" id="ARBA00023125"/>
    </source>
</evidence>
<dbReference type="PANTHER" id="PTHR11472:SF34">
    <property type="entry name" value="REGULATOR OF TELOMERE ELONGATION HELICASE 1"/>
    <property type="match status" value="1"/>
</dbReference>
<dbReference type="InterPro" id="IPR006555">
    <property type="entry name" value="ATP-dep_Helicase_C"/>
</dbReference>
<dbReference type="InterPro" id="IPR042493">
    <property type="entry name" value="XPD_DNA_FeS"/>
</dbReference>
<evidence type="ECO:0000256" key="11">
    <source>
        <dbReference type="ARBA" id="ARBA00023204"/>
    </source>
</evidence>
<dbReference type="InterPro" id="IPR010614">
    <property type="entry name" value="RAD3-like_helicase_DEAD"/>
</dbReference>
<feature type="domain" description="Helicase ATP-binding" evidence="14">
    <location>
        <begin position="191"/>
        <end position="479"/>
    </location>
</feature>
<dbReference type="GO" id="GO:0006281">
    <property type="term" value="P:DNA repair"/>
    <property type="evidence" value="ECO:0007669"/>
    <property type="project" value="UniProtKB-KW"/>
</dbReference>
<keyword evidence="12" id="KW-0413">Isomerase</keyword>
<keyword evidence="11" id="KW-0234">DNA repair</keyword>
<gene>
    <name evidence="15" type="ORF">FPL22_06160</name>
</gene>
<name>A0A556QQG7_9BACT</name>
<evidence type="ECO:0000313" key="15">
    <source>
        <dbReference type="EMBL" id="TSJ78885.1"/>
    </source>
</evidence>
<keyword evidence="9" id="KW-0411">Iron-sulfur</keyword>
<dbReference type="SUPFAM" id="SSF52540">
    <property type="entry name" value="P-loop containing nucleoside triphosphate hydrolases"/>
    <property type="match status" value="1"/>
</dbReference>
<evidence type="ECO:0000256" key="5">
    <source>
        <dbReference type="ARBA" id="ARBA00022801"/>
    </source>
</evidence>
<dbReference type="PROSITE" id="PS51193">
    <property type="entry name" value="HELICASE_ATP_BIND_2"/>
    <property type="match status" value="1"/>
</dbReference>
<evidence type="ECO:0000256" key="4">
    <source>
        <dbReference type="ARBA" id="ARBA00022763"/>
    </source>
</evidence>
<dbReference type="GO" id="GO:0051539">
    <property type="term" value="F:4 iron, 4 sulfur cluster binding"/>
    <property type="evidence" value="ECO:0007669"/>
    <property type="project" value="UniProtKB-KW"/>
</dbReference>
<evidence type="ECO:0000256" key="2">
    <source>
        <dbReference type="ARBA" id="ARBA00022723"/>
    </source>
</evidence>
<dbReference type="EMBL" id="VMBG01000001">
    <property type="protein sequence ID" value="TSJ78885.1"/>
    <property type="molecule type" value="Genomic_DNA"/>
</dbReference>
<dbReference type="GO" id="GO:0003677">
    <property type="term" value="F:DNA binding"/>
    <property type="evidence" value="ECO:0007669"/>
    <property type="project" value="UniProtKB-KW"/>
</dbReference>
<evidence type="ECO:0000313" key="16">
    <source>
        <dbReference type="Proteomes" id="UP000315648"/>
    </source>
</evidence>
<dbReference type="AlphaFoldDB" id="A0A556QQG7"/>
<evidence type="ECO:0000256" key="6">
    <source>
        <dbReference type="ARBA" id="ARBA00022806"/>
    </source>
</evidence>
<keyword evidence="6 15" id="KW-0347">Helicase</keyword>
<evidence type="ECO:0000256" key="7">
    <source>
        <dbReference type="ARBA" id="ARBA00022840"/>
    </source>
</evidence>
<comment type="caution">
    <text evidence="15">The sequence shown here is derived from an EMBL/GenBank/DDBJ whole genome shotgun (WGS) entry which is preliminary data.</text>
</comment>
<keyword evidence="4" id="KW-0227">DNA damage</keyword>
<dbReference type="SMART" id="SM00488">
    <property type="entry name" value="DEXDc2"/>
    <property type="match status" value="1"/>
</dbReference>
<dbReference type="GO" id="GO:0003678">
    <property type="term" value="F:DNA helicase activity"/>
    <property type="evidence" value="ECO:0007669"/>
    <property type="project" value="InterPro"/>
</dbReference>
<dbReference type="PANTHER" id="PTHR11472">
    <property type="entry name" value="DNA REPAIR DEAD HELICASE RAD3/XP-D SUBFAMILY MEMBER"/>
    <property type="match status" value="1"/>
</dbReference>
<dbReference type="Gene3D" id="3.40.50.300">
    <property type="entry name" value="P-loop containing nucleotide triphosphate hydrolases"/>
    <property type="match status" value="2"/>
</dbReference>
<dbReference type="GO" id="GO:0016818">
    <property type="term" value="F:hydrolase activity, acting on acid anhydrides, in phosphorus-containing anhydrides"/>
    <property type="evidence" value="ECO:0007669"/>
    <property type="project" value="InterPro"/>
</dbReference>
<comment type="similarity">
    <text evidence="13">Belongs to the helicase family. DinG subfamily.</text>
</comment>
<proteinExistence type="inferred from homology"/>
<sequence>MDFDLDQRTASLSIGEFSAFTIGPREPGDSSGNQGLWRARLGMRWHQELRTSTAAITPAATFEVPITGRVFHGGWTLTLTGRIDQFLPATKTSPAILREIKTTLDPLPAAPEDLRAAHPEYFAQLATYLALRHIADPAEKIRGELVFVEAGSGLIQTIAFNAIDEAPFRVQLERVAEFLSLRLRARERLRGLAYHSPFPELRAGQQTTQADLAAALASHQHVLFTAPTGFGKTGALLECALGAMKSGRYARLLYLTSKATGQLQVLRTLRDMTTASAPKPVCNLISDKPAGASSVETSATPVAAWHVRPKHEHCLDPVCYCQRREFTHPDTIAQRWTAHGLSRFYLFEDEARDLPALRSAGRTAQICPYEITRTALAFQDVWIGDYNYVFAPANRGLFYNQPGFNPAETLLVIDEAHNLPARAADARSHAVLADDARRVLSELDHVRAPSALQRAWETWTLLLASLPVCEALDLALEDDVADTLRRLAELITLQPLPYEEIEQPVRELLWQIPSLAEWFTQPFPRLVWSPRAGELRLTCLDAAIPTGEILRDYAGVIFATATPGPAQTFSEACGLSENLKPDTRNLKLQSSASVSPASGFKSPISGLSAVTAHTPWRDDAYDIAYDVRVDTTFQQRARHAGTTADTIAALHAAAQGPVAVFFPSYAYAEAIEKTLQQRQPHLRASLQPRLSDLAAQTAWVDQSLAFSDALFLVLGSSFAEGIDTLGGRISHAMVVGPALPEVNAVQKARLDALSTHTREAAFQRVYQVPGIQKVNQALGRLVRAPGQRAKVIIQCRRFIEPAYASLLDHDYQFGTTLTSETGLRAWLQAPQVSP</sequence>